<gene>
    <name evidence="2" type="ORF">LNTAR_16328</name>
</gene>
<name>A6DQ80_9BACT</name>
<accession>A6DQ80</accession>
<reference evidence="2 3" key="1">
    <citation type="journal article" date="2010" name="J. Bacteriol.">
        <title>Genome sequence of Lentisphaera araneosa HTCC2155T, the type species of the order Lentisphaerales in the phylum Lentisphaerae.</title>
        <authorList>
            <person name="Thrash J.C."/>
            <person name="Cho J.C."/>
            <person name="Vergin K.L."/>
            <person name="Morris R.M."/>
            <person name="Giovannoni S.J."/>
        </authorList>
    </citation>
    <scope>NUCLEOTIDE SEQUENCE [LARGE SCALE GENOMIC DNA]</scope>
    <source>
        <strain evidence="2 3">HTCC2155</strain>
    </source>
</reference>
<evidence type="ECO:0000313" key="2">
    <source>
        <dbReference type="EMBL" id="EDM26131.1"/>
    </source>
</evidence>
<dbReference type="RefSeq" id="WP_007280009.1">
    <property type="nucleotide sequence ID" value="NZ_ABCK01000019.1"/>
</dbReference>
<evidence type="ECO:0000313" key="3">
    <source>
        <dbReference type="Proteomes" id="UP000004947"/>
    </source>
</evidence>
<dbReference type="eggNOG" id="ENOG502ZA3J">
    <property type="taxonomic scope" value="Bacteria"/>
</dbReference>
<dbReference type="AlphaFoldDB" id="A6DQ80"/>
<protein>
    <recommendedName>
        <fullName evidence="1">Anti-bacteriophage protein A/HamA C-terminal domain-containing protein</fullName>
    </recommendedName>
</protein>
<comment type="caution">
    <text evidence="2">The sequence shown here is derived from an EMBL/GenBank/DDBJ whole genome shotgun (WGS) entry which is preliminary data.</text>
</comment>
<dbReference type="EMBL" id="ABCK01000019">
    <property type="protein sequence ID" value="EDM26131.1"/>
    <property type="molecule type" value="Genomic_DNA"/>
</dbReference>
<feature type="domain" description="Anti-bacteriophage protein A/HamA C-terminal" evidence="1">
    <location>
        <begin position="25"/>
        <end position="315"/>
    </location>
</feature>
<organism evidence="2 3">
    <name type="scientific">Lentisphaera araneosa HTCC2155</name>
    <dbReference type="NCBI Taxonomy" id="313628"/>
    <lineage>
        <taxon>Bacteria</taxon>
        <taxon>Pseudomonadati</taxon>
        <taxon>Lentisphaerota</taxon>
        <taxon>Lentisphaeria</taxon>
        <taxon>Lentisphaerales</taxon>
        <taxon>Lentisphaeraceae</taxon>
        <taxon>Lentisphaera</taxon>
    </lineage>
</organism>
<dbReference type="OrthoDB" id="4964195at2"/>
<dbReference type="InterPro" id="IPR014976">
    <property type="entry name" value="AbpA_HamA_C"/>
</dbReference>
<sequence length="316" mass="35843">MDFSDDISKAISRLVRKSPGDISAYIDHVCQSREVDGTKTESHFHFIQLDGNKRPRVSDLVDYIVNLIVDYSIPRSEIEKAKKELMTTGSTASLMKLQTKAKGLFADVVKTGEGGELLLYTLVQKVLNLPQLICKMPLKTNSQLHYNGADGVHVDYDKEADCLALYWGESKLYADLGKGLSSCFESLAPFLISENSQKSPQERDIQLISDHLDLADDKLQDAILDYFDKDHRNFNKLNYRGVCLIGFDVDHYPNKPNQKSIPELQLELNERVDSWVSSIKTQVTKHTDLSSFHIHAFLVPFPSVADFRDKFREALR</sequence>
<dbReference type="Pfam" id="PF08878">
    <property type="entry name" value="HamA"/>
    <property type="match status" value="1"/>
</dbReference>
<dbReference type="STRING" id="313628.LNTAR_16328"/>
<dbReference type="Proteomes" id="UP000004947">
    <property type="component" value="Unassembled WGS sequence"/>
</dbReference>
<keyword evidence="3" id="KW-1185">Reference proteome</keyword>
<proteinExistence type="predicted"/>
<evidence type="ECO:0000259" key="1">
    <source>
        <dbReference type="Pfam" id="PF08878"/>
    </source>
</evidence>